<accession>A0AAV9U9A3</accession>
<keyword evidence="2" id="KW-1185">Reference proteome</keyword>
<organism evidence="1 2">
    <name type="scientific">Orbilia blumenaviensis</name>
    <dbReference type="NCBI Taxonomy" id="1796055"/>
    <lineage>
        <taxon>Eukaryota</taxon>
        <taxon>Fungi</taxon>
        <taxon>Dikarya</taxon>
        <taxon>Ascomycota</taxon>
        <taxon>Pezizomycotina</taxon>
        <taxon>Orbiliomycetes</taxon>
        <taxon>Orbiliales</taxon>
        <taxon>Orbiliaceae</taxon>
        <taxon>Orbilia</taxon>
    </lineage>
</organism>
<proteinExistence type="predicted"/>
<sequence>MESFEFPPNSLYEFALYSPTSDSLWPRGKCPMVDEDITTKPFDMALYESTETPTDTLRATLLRTLHQITNPRLPYQPIEPTSHESLRSALIIRCCFHISQGLADQPLDEISLLPPFLPDKTLGPYSALESWNSWVPLPQASPGFCDPFLLLLSPGWGILDLRIYSSHLSLGVDDIGNELDAFTHEVYARHGSQDGCGKRYYCLYDNCLYNMRPVAVSREEFGKHLKTYHGVCGVEC</sequence>
<dbReference type="EMBL" id="JAVHNS010000013">
    <property type="protein sequence ID" value="KAK6337592.1"/>
    <property type="molecule type" value="Genomic_DNA"/>
</dbReference>
<comment type="caution">
    <text evidence="1">The sequence shown here is derived from an EMBL/GenBank/DDBJ whole genome shotgun (WGS) entry which is preliminary data.</text>
</comment>
<reference evidence="1 2" key="1">
    <citation type="submission" date="2019-10" db="EMBL/GenBank/DDBJ databases">
        <authorList>
            <person name="Palmer J.M."/>
        </authorList>
    </citation>
    <scope>NUCLEOTIDE SEQUENCE [LARGE SCALE GENOMIC DNA]</scope>
    <source>
        <strain evidence="1 2">TWF730</strain>
    </source>
</reference>
<protein>
    <submittedName>
        <fullName evidence="1">Uncharacterized protein</fullName>
    </submittedName>
</protein>
<evidence type="ECO:0000313" key="1">
    <source>
        <dbReference type="EMBL" id="KAK6337592.1"/>
    </source>
</evidence>
<evidence type="ECO:0000313" key="2">
    <source>
        <dbReference type="Proteomes" id="UP001373714"/>
    </source>
</evidence>
<dbReference type="AlphaFoldDB" id="A0AAV9U9A3"/>
<dbReference type="Proteomes" id="UP001373714">
    <property type="component" value="Unassembled WGS sequence"/>
</dbReference>
<gene>
    <name evidence="1" type="ORF">TWF730_002987</name>
</gene>
<name>A0AAV9U9A3_9PEZI</name>